<dbReference type="Pfam" id="PF13503">
    <property type="entry name" value="DUF4123"/>
    <property type="match status" value="1"/>
</dbReference>
<dbReference type="EMBL" id="WIXI01000041">
    <property type="protein sequence ID" value="MQY46488.1"/>
    <property type="molecule type" value="Genomic_DNA"/>
</dbReference>
<dbReference type="RefSeq" id="WP_153353981.1">
    <property type="nucleotide sequence ID" value="NZ_WIXI01000041.1"/>
</dbReference>
<feature type="domain" description="DUF4123" evidence="1">
    <location>
        <begin position="34"/>
        <end position="153"/>
    </location>
</feature>
<reference evidence="2 3" key="1">
    <citation type="submission" date="2019-11" db="EMBL/GenBank/DDBJ databases">
        <title>Genome analysis of Rhizobacterium cereale a novel genus and species isolated from maize roots in North Spain.</title>
        <authorList>
            <person name="Menendez E."/>
            <person name="Flores-Felix J.D."/>
            <person name="Ramirez-Bahena M.-H."/>
            <person name="Igual J.M."/>
            <person name="Garcia-Fraile P."/>
            <person name="Peix A."/>
            <person name="Velazquez E."/>
        </authorList>
    </citation>
    <scope>NUCLEOTIDE SEQUENCE [LARGE SCALE GENOMIC DNA]</scope>
    <source>
        <strain evidence="2 3">RZME27</strain>
    </source>
</reference>
<protein>
    <submittedName>
        <fullName evidence="2">DUF4123 domain-containing protein</fullName>
    </submittedName>
</protein>
<dbReference type="AlphaFoldDB" id="A0A6A8A9B1"/>
<gene>
    <name evidence="2" type="ORF">GAO09_10565</name>
</gene>
<name>A0A6A8A9B1_9HYPH</name>
<accession>A0A6A8A9B1</accession>
<proteinExistence type="predicted"/>
<dbReference type="InterPro" id="IPR025391">
    <property type="entry name" value="DUF4123"/>
</dbReference>
<sequence>MSEIFTQEQRAFIAQNLIDGVDQLSQAGVEQHHLFAIIDASRNPNVISTVLQAMTDECECLYRGQARENHADSSPWLVKIGSNTSTLDWIMEEVYGTRGCIFFTSSNSLDWNANHFRKFIKVKNSAGELIFFRFFDPLLFNGFVDVFSRQQREAFFDGIGTVYAEFSRFVLVANRLTDEGQLERLTIVAPDWDGRDEPPSPSQFQPVPLPQIDMSGSSVRPYLTFSQAQLEAPYLRNPVLMIDSVVNYLFDYFPDSRNLFTLSHMQIMAEAALIKARHYKIFTEAEICAFAALMWRFSPNFDDVPALKKVLVLPAPAEERLEILYTRTPQRYWNAAERGRDEEHWVRIIEEAA</sequence>
<organism evidence="2 3">
    <name type="scientific">Endobacterium cereale</name>
    <dbReference type="NCBI Taxonomy" id="2663029"/>
    <lineage>
        <taxon>Bacteria</taxon>
        <taxon>Pseudomonadati</taxon>
        <taxon>Pseudomonadota</taxon>
        <taxon>Alphaproteobacteria</taxon>
        <taxon>Hyphomicrobiales</taxon>
        <taxon>Rhizobiaceae</taxon>
        <taxon>Endobacterium</taxon>
    </lineage>
</organism>
<keyword evidence="3" id="KW-1185">Reference proteome</keyword>
<evidence type="ECO:0000313" key="2">
    <source>
        <dbReference type="EMBL" id="MQY46488.1"/>
    </source>
</evidence>
<evidence type="ECO:0000313" key="3">
    <source>
        <dbReference type="Proteomes" id="UP000435138"/>
    </source>
</evidence>
<dbReference type="Proteomes" id="UP000435138">
    <property type="component" value="Unassembled WGS sequence"/>
</dbReference>
<evidence type="ECO:0000259" key="1">
    <source>
        <dbReference type="Pfam" id="PF13503"/>
    </source>
</evidence>
<comment type="caution">
    <text evidence="2">The sequence shown here is derived from an EMBL/GenBank/DDBJ whole genome shotgun (WGS) entry which is preliminary data.</text>
</comment>